<dbReference type="Proteomes" id="UP000464754">
    <property type="component" value="Chromosome"/>
</dbReference>
<organism evidence="4 5">
    <name type="scientific">Amedibacterium intestinale</name>
    <dbReference type="NCBI Taxonomy" id="2583452"/>
    <lineage>
        <taxon>Bacteria</taxon>
        <taxon>Bacillati</taxon>
        <taxon>Bacillota</taxon>
        <taxon>Erysipelotrichia</taxon>
        <taxon>Erysipelotrichales</taxon>
        <taxon>Erysipelotrichaceae</taxon>
        <taxon>Amedibacterium</taxon>
    </lineage>
</organism>
<evidence type="ECO:0000259" key="2">
    <source>
        <dbReference type="Pfam" id="PF07261"/>
    </source>
</evidence>
<gene>
    <name evidence="4" type="ORF">Aargi30884_02940</name>
</gene>
<dbReference type="InterPro" id="IPR058660">
    <property type="entry name" value="WHD_DnaB"/>
</dbReference>
<reference evidence="5" key="1">
    <citation type="submission" date="2019-05" db="EMBL/GenBank/DDBJ databases">
        <title>Complete genome sequencing of Absiella argi strain JCM 30884.</title>
        <authorList>
            <person name="Sakamoto M."/>
            <person name="Murakami T."/>
            <person name="Mori H."/>
        </authorList>
    </citation>
    <scope>NUCLEOTIDE SEQUENCE [LARGE SCALE GENOMIC DNA]</scope>
    <source>
        <strain evidence="5">JCM 30884</strain>
    </source>
</reference>
<protein>
    <submittedName>
        <fullName evidence="4">Replication initiation and membrane attachment protein</fullName>
    </submittedName>
</protein>
<accession>A0A6N4TFI3</accession>
<keyword evidence="5" id="KW-1185">Reference proteome</keyword>
<dbReference type="RefSeq" id="WP_118277084.1">
    <property type="nucleotide sequence ID" value="NZ_AP019695.1"/>
</dbReference>
<dbReference type="KEGG" id="aarg:Aargi30884_02940"/>
<evidence type="ECO:0000256" key="1">
    <source>
        <dbReference type="ARBA" id="ARBA00093462"/>
    </source>
</evidence>
<dbReference type="Gene3D" id="1.10.10.630">
    <property type="entry name" value="DnaD domain-like"/>
    <property type="match status" value="1"/>
</dbReference>
<dbReference type="Pfam" id="PF25888">
    <property type="entry name" value="WHD_DnaB"/>
    <property type="match status" value="1"/>
</dbReference>
<feature type="domain" description="Replicative helicase loading/DNA remodeling protein DnaB N-terminal winged helix" evidence="3">
    <location>
        <begin position="21"/>
        <end position="251"/>
    </location>
</feature>
<comment type="similarity">
    <text evidence="1">Belongs to the DnaB/DnaD family.</text>
</comment>
<evidence type="ECO:0000313" key="5">
    <source>
        <dbReference type="Proteomes" id="UP000464754"/>
    </source>
</evidence>
<feature type="domain" description="DnaB/C C-terminal" evidence="2">
    <location>
        <begin position="278"/>
        <end position="345"/>
    </location>
</feature>
<dbReference type="Pfam" id="PF07261">
    <property type="entry name" value="DnaB_2"/>
    <property type="match status" value="1"/>
</dbReference>
<evidence type="ECO:0000259" key="3">
    <source>
        <dbReference type="Pfam" id="PF25888"/>
    </source>
</evidence>
<dbReference type="SUPFAM" id="SSF158499">
    <property type="entry name" value="DnaD domain-like"/>
    <property type="match status" value="1"/>
</dbReference>
<evidence type="ECO:0000313" key="4">
    <source>
        <dbReference type="EMBL" id="BBK21391.1"/>
    </source>
</evidence>
<proteinExistence type="inferred from homology"/>
<dbReference type="InterPro" id="IPR034829">
    <property type="entry name" value="DnaD-like_sf"/>
</dbReference>
<sequence length="394" mass="46166">MAGKEDKCCIEVMGEMTMERSAAFSMLYYPLIGKDAAVLYHTLMAIATRSRKIKNHLLIEKISGLSAALIEKNRHVLEQFLLLKTYYKAEENRFVYQLFVPKNGNEFLRHEVFGRLYMKKMGKQVYEFNKLCFALNVEDKSEYLEITAPFENLLDDEWKEKEEEAFRKSRPKEEGLYQSEFALRFNYDRFLQGLSTSVFPQMARNEKNLRCIGELATIHGIDEMSMRKLVSQSMNLKDNTLNLEVLKRKARSFQGEWKQEEKDIYKLPPVRFLQNLQRGIAVSNTDKKLIESLLHDFQMQPDVVNVLIEYVLEKTNQKLTKSYVEKIAGEWVRLQIDTSQKAFEHIANDKQKKVDKVSSKKLPEWYHNQDLVQSNDVKVDEEELGRLMKQLGGE</sequence>
<dbReference type="AlphaFoldDB" id="A0A6N4TFI3"/>
<name>A0A6N4TFI3_9FIRM</name>
<dbReference type="EMBL" id="AP019695">
    <property type="protein sequence ID" value="BBK21391.1"/>
    <property type="molecule type" value="Genomic_DNA"/>
</dbReference>
<dbReference type="InterPro" id="IPR006343">
    <property type="entry name" value="DnaB/C_C"/>
</dbReference>